<dbReference type="GO" id="GO:0006094">
    <property type="term" value="P:gluconeogenesis"/>
    <property type="evidence" value="ECO:0007669"/>
    <property type="project" value="InterPro"/>
</dbReference>
<dbReference type="AlphaFoldDB" id="A0A8D8Y5J9"/>
<proteinExistence type="predicted"/>
<dbReference type="GO" id="GO:0016301">
    <property type="term" value="F:kinase activity"/>
    <property type="evidence" value="ECO:0007669"/>
    <property type="project" value="UniProtKB-KW"/>
</dbReference>
<dbReference type="GO" id="GO:0030145">
    <property type="term" value="F:manganese ion binding"/>
    <property type="evidence" value="ECO:0007669"/>
    <property type="project" value="TreeGrafter"/>
</dbReference>
<reference evidence="2" key="1">
    <citation type="submission" date="2021-05" db="EMBL/GenBank/DDBJ databases">
        <authorList>
            <person name="Alioto T."/>
            <person name="Alioto T."/>
            <person name="Gomez Garrido J."/>
        </authorList>
    </citation>
    <scope>NUCLEOTIDE SEQUENCE</scope>
</reference>
<dbReference type="GO" id="GO:0071333">
    <property type="term" value="P:cellular response to glucose stimulus"/>
    <property type="evidence" value="ECO:0007669"/>
    <property type="project" value="TreeGrafter"/>
</dbReference>
<keyword evidence="2" id="KW-0670">Pyruvate</keyword>
<dbReference type="GO" id="GO:0046327">
    <property type="term" value="P:glycerol biosynthetic process from pyruvate"/>
    <property type="evidence" value="ECO:0007669"/>
    <property type="project" value="TreeGrafter"/>
</dbReference>
<protein>
    <submittedName>
        <fullName evidence="2">Phosphoenolpyruvate carboxykinase, cytosolic [GTP]</fullName>
    </submittedName>
</protein>
<dbReference type="PANTHER" id="PTHR11561">
    <property type="entry name" value="PHOSPHOENOLPYRUVATE CARBOXYKINASE"/>
    <property type="match status" value="1"/>
</dbReference>
<dbReference type="SUPFAM" id="SSF53795">
    <property type="entry name" value="PEP carboxykinase-like"/>
    <property type="match status" value="1"/>
</dbReference>
<keyword evidence="2" id="KW-0418">Kinase</keyword>
<dbReference type="InterPro" id="IPR035077">
    <property type="entry name" value="PEP_carboxykinase_GTP_C"/>
</dbReference>
<dbReference type="GO" id="GO:0005525">
    <property type="term" value="F:GTP binding"/>
    <property type="evidence" value="ECO:0007669"/>
    <property type="project" value="InterPro"/>
</dbReference>
<dbReference type="Pfam" id="PF00821">
    <property type="entry name" value="PEPCK_GTP"/>
    <property type="match status" value="1"/>
</dbReference>
<dbReference type="GO" id="GO:0033993">
    <property type="term" value="P:response to lipid"/>
    <property type="evidence" value="ECO:0007669"/>
    <property type="project" value="TreeGrafter"/>
</dbReference>
<dbReference type="GO" id="GO:0006107">
    <property type="term" value="P:oxaloacetate metabolic process"/>
    <property type="evidence" value="ECO:0007669"/>
    <property type="project" value="TreeGrafter"/>
</dbReference>
<accession>A0A8D8Y5J9</accession>
<keyword evidence="2" id="KW-0808">Transferase</keyword>
<evidence type="ECO:0000313" key="2">
    <source>
        <dbReference type="EMBL" id="CAG6718955.1"/>
    </source>
</evidence>
<evidence type="ECO:0000259" key="1">
    <source>
        <dbReference type="Pfam" id="PF00821"/>
    </source>
</evidence>
<dbReference type="InterPro" id="IPR013035">
    <property type="entry name" value="PEP_carboxykinase_C"/>
</dbReference>
<dbReference type="Gene3D" id="3.90.228.20">
    <property type="match status" value="1"/>
</dbReference>
<dbReference type="EMBL" id="HBUF01358089">
    <property type="protein sequence ID" value="CAG6718955.1"/>
    <property type="molecule type" value="Transcribed_RNA"/>
</dbReference>
<dbReference type="GO" id="GO:0005829">
    <property type="term" value="C:cytosol"/>
    <property type="evidence" value="ECO:0007669"/>
    <property type="project" value="TreeGrafter"/>
</dbReference>
<dbReference type="GO" id="GO:0019543">
    <property type="term" value="P:propionate catabolic process"/>
    <property type="evidence" value="ECO:0007669"/>
    <property type="project" value="TreeGrafter"/>
</dbReference>
<dbReference type="InterPro" id="IPR008209">
    <property type="entry name" value="PEP_carboxykinase_GTP"/>
</dbReference>
<name>A0A8D8Y5J9_9HEMI</name>
<dbReference type="GO" id="GO:0004613">
    <property type="term" value="F:phosphoenolpyruvate carboxykinase (GTP) activity"/>
    <property type="evidence" value="ECO:0007669"/>
    <property type="project" value="TreeGrafter"/>
</dbReference>
<sequence>MNDPFAMRPFFGYNFGHYLQHWLDLEKRPNVKLPKIFHVNWFRKDKDGKFLWPGFGDNIRVLDWIFQRVHENKTVRRYSPIGYIPDFHHNVLNLTDCYSDPGSPPSNIDVNLKKLFFLDKEFWIKESDDIEKYFNEQVGRDLPSAMHHQIQELRLRLKNYHAYTLERIIILLLYSYGKLIDTYL</sequence>
<feature type="domain" description="Phosphoenolpyruvate carboxykinase C-terminal P-loop" evidence="1">
    <location>
        <begin position="2"/>
        <end position="154"/>
    </location>
</feature>
<dbReference type="PANTHER" id="PTHR11561:SF0">
    <property type="entry name" value="PHOSPHOENOLPYRUVATE CARBOXYKINASE [GTP]-RELATED"/>
    <property type="match status" value="1"/>
</dbReference>
<dbReference type="GO" id="GO:0042594">
    <property type="term" value="P:response to starvation"/>
    <property type="evidence" value="ECO:0007669"/>
    <property type="project" value="TreeGrafter"/>
</dbReference>
<organism evidence="2">
    <name type="scientific">Cacopsylla melanoneura</name>
    <dbReference type="NCBI Taxonomy" id="428564"/>
    <lineage>
        <taxon>Eukaryota</taxon>
        <taxon>Metazoa</taxon>
        <taxon>Ecdysozoa</taxon>
        <taxon>Arthropoda</taxon>
        <taxon>Hexapoda</taxon>
        <taxon>Insecta</taxon>
        <taxon>Pterygota</taxon>
        <taxon>Neoptera</taxon>
        <taxon>Paraneoptera</taxon>
        <taxon>Hemiptera</taxon>
        <taxon>Sternorrhyncha</taxon>
        <taxon>Psylloidea</taxon>
        <taxon>Psyllidae</taxon>
        <taxon>Psyllinae</taxon>
        <taxon>Cacopsylla</taxon>
    </lineage>
</organism>